<sequence length="525" mass="59204">MKRRLGRKAAPRVSKRHQPAPPDRFSLLPPELLEHVLGFAVAACLPKGKSLAHLVMQRRPDNSDDARQHRAFVVAFKETIDGIRGTCRRWRDAHDTMRYWLDGPASAMAAQHIAGECLASPTSYHVAWRAAVQLWPAQQCKTTTRIVPSESRSRTLYVDESLRVLWPSRAGMVPCTNTELEVRHSADAYLAATGESRSRDRRIVALRNPGSGQIVAIKTIAQSDDDVPLVRRPLLRQIGSTHRRDDDTRDDGRCLVLIADRDPCRVAWTAHLPELYDPDAGVHFVTKPSHCWVVPAPSPPSGCRDVSEWHTAMGRLAITLARHTVENTTFLQDSGVIQTESQPESLLLYVAMVDPATHAPLECFVMDVHMTTNDEMEEEEEEEEDEEGIYSEIDWYKSEISSRSISSSDEGDTPEASAEMRRPVVKRVEHLSCETHLVGDSLMVSRNNQFAHRELGHALTTVNRIEDSLTAFIEERERLIIANHQREPDYSNTDKVLDMCAQALTECTKKMAAAKMCFERFMMKK</sequence>
<evidence type="ECO:0000313" key="3">
    <source>
        <dbReference type="Proteomes" id="UP001162098"/>
    </source>
</evidence>
<dbReference type="KEGG" id="vg:80543433"/>
<organism evidence="2 3">
    <name type="scientific">Medusavirus stheno T3</name>
    <dbReference type="NCBI Taxonomy" id="3069717"/>
    <lineage>
        <taxon>Viruses</taxon>
        <taxon>Varidnaviria</taxon>
        <taxon>Bamfordvirae</taxon>
        <taxon>Nucleocytoviricota</taxon>
        <taxon>Megaviricetes</taxon>
        <taxon>Mamonoviridae</taxon>
        <taxon>Medusavirus</taxon>
        <taxon>Medusavirus sthenus</taxon>
    </lineage>
</organism>
<protein>
    <submittedName>
        <fullName evidence="2">Uncharacterized protein</fullName>
    </submittedName>
</protein>
<feature type="compositionally biased region" description="Basic residues" evidence="1">
    <location>
        <begin position="1"/>
        <end position="18"/>
    </location>
</feature>
<evidence type="ECO:0000313" key="2">
    <source>
        <dbReference type="EMBL" id="QPB44237.1"/>
    </source>
</evidence>
<keyword evidence="3" id="KW-1185">Reference proteome</keyword>
<reference evidence="2 3" key="1">
    <citation type="submission" date="2020-09" db="EMBL/GenBank/DDBJ databases">
        <authorList>
            <person name="Zhang R."/>
            <person name="Garcia K."/>
            <person name="Ogata H."/>
        </authorList>
    </citation>
    <scope>NUCLEOTIDE SEQUENCE [LARGE SCALE GENOMIC DNA]</scope>
    <source>
        <strain evidence="3">stheno</strain>
    </source>
</reference>
<accession>A0A7S7YED6</accession>
<name>A0A7S7YED6_9VIRU</name>
<evidence type="ECO:0000256" key="1">
    <source>
        <dbReference type="SAM" id="MobiDB-lite"/>
    </source>
</evidence>
<feature type="region of interest" description="Disordered" evidence="1">
    <location>
        <begin position="401"/>
        <end position="420"/>
    </location>
</feature>
<feature type="region of interest" description="Disordered" evidence="1">
    <location>
        <begin position="1"/>
        <end position="25"/>
    </location>
</feature>
<proteinExistence type="predicted"/>
<dbReference type="EMBL" id="MW018138">
    <property type="protein sequence ID" value="QPB44237.1"/>
    <property type="molecule type" value="Genomic_DNA"/>
</dbReference>
<dbReference type="Proteomes" id="UP001162098">
    <property type="component" value="Segment"/>
</dbReference>